<evidence type="ECO:0000256" key="1">
    <source>
        <dbReference type="SAM" id="Coils"/>
    </source>
</evidence>
<accession>E6PN68</accession>
<proteinExistence type="predicted"/>
<evidence type="ECO:0000256" key="2">
    <source>
        <dbReference type="SAM" id="MobiDB-lite"/>
    </source>
</evidence>
<feature type="compositionally biased region" description="Basic and acidic residues" evidence="2">
    <location>
        <begin position="10"/>
        <end position="21"/>
    </location>
</feature>
<evidence type="ECO:0000256" key="3">
    <source>
        <dbReference type="SAM" id="Phobius"/>
    </source>
</evidence>
<feature type="transmembrane region" description="Helical" evidence="3">
    <location>
        <begin position="144"/>
        <end position="162"/>
    </location>
</feature>
<sequence length="193" mass="20971">MSESGVHAHAPHEEAVHHASEGKNHTLNQWVAIFTALLAALGAIVSYQGSHLMNEVLLYKNEAVLKKTHATDEWNYYQAVSTKQHLMELAHDLAPADKQAGIAAKITKYQGQKTEIKARADALEAASNKANEESDRLNRPHTGMARSLIFLQIAISLASITALTGRRWLFGVAMLSALIGVGLWVTALGWVAA</sequence>
<protein>
    <recommendedName>
        <fullName evidence="5">DUF4337 domain-containing protein</fullName>
    </recommendedName>
</protein>
<reference evidence="4" key="1">
    <citation type="submission" date="2009-10" db="EMBL/GenBank/DDBJ databases">
        <title>Diversity of trophic interactions inside an arsenic-rich microbial ecosystem.</title>
        <authorList>
            <person name="Bertin P.N."/>
            <person name="Heinrich-Salmeron A."/>
            <person name="Pelletier E."/>
            <person name="Goulhen-Chollet F."/>
            <person name="Arsene-Ploetze F."/>
            <person name="Gallien S."/>
            <person name="Calteau A."/>
            <person name="Vallenet D."/>
            <person name="Casiot C."/>
            <person name="Chane-Woon-Ming B."/>
            <person name="Giloteaux L."/>
            <person name="Barakat M."/>
            <person name="Bonnefoy V."/>
            <person name="Bruneel O."/>
            <person name="Chandler M."/>
            <person name="Cleiss J."/>
            <person name="Duran R."/>
            <person name="Elbaz-Poulichet F."/>
            <person name="Fonknechten N."/>
            <person name="Lauga B."/>
            <person name="Mornico D."/>
            <person name="Ortet P."/>
            <person name="Schaeffer C."/>
            <person name="Siguier P."/>
            <person name="Alexander Thil Smith A."/>
            <person name="Van Dorsselaer A."/>
            <person name="Weissenbach J."/>
            <person name="Medigue C."/>
            <person name="Le Paslier D."/>
        </authorList>
    </citation>
    <scope>NUCLEOTIDE SEQUENCE</scope>
</reference>
<comment type="caution">
    <text evidence="4">The sequence shown here is derived from an EMBL/GenBank/DDBJ whole genome shotgun (WGS) entry which is preliminary data.</text>
</comment>
<keyword evidence="3" id="KW-0472">Membrane</keyword>
<name>E6PN68_9ZZZZ</name>
<feature type="transmembrane region" description="Helical" evidence="3">
    <location>
        <begin position="30"/>
        <end position="47"/>
    </location>
</feature>
<dbReference type="Pfam" id="PF14235">
    <property type="entry name" value="DUF4337"/>
    <property type="match status" value="1"/>
</dbReference>
<feature type="transmembrane region" description="Helical" evidence="3">
    <location>
        <begin position="168"/>
        <end position="192"/>
    </location>
</feature>
<evidence type="ECO:0000313" key="4">
    <source>
        <dbReference type="EMBL" id="CBH96370.1"/>
    </source>
</evidence>
<dbReference type="InterPro" id="IPR025570">
    <property type="entry name" value="DUF4337"/>
</dbReference>
<keyword evidence="3" id="KW-0812">Transmembrane</keyword>
<feature type="coiled-coil region" evidence="1">
    <location>
        <begin position="106"/>
        <end position="133"/>
    </location>
</feature>
<keyword evidence="1" id="KW-0175">Coiled coil</keyword>
<evidence type="ECO:0008006" key="5">
    <source>
        <dbReference type="Google" id="ProtNLM"/>
    </source>
</evidence>
<organism evidence="4">
    <name type="scientific">mine drainage metagenome</name>
    <dbReference type="NCBI Taxonomy" id="410659"/>
    <lineage>
        <taxon>unclassified sequences</taxon>
        <taxon>metagenomes</taxon>
        <taxon>ecological metagenomes</taxon>
    </lineage>
</organism>
<keyword evidence="3" id="KW-1133">Transmembrane helix</keyword>
<dbReference type="EMBL" id="CABM01000024">
    <property type="protein sequence ID" value="CBH96370.1"/>
    <property type="molecule type" value="Genomic_DNA"/>
</dbReference>
<dbReference type="AlphaFoldDB" id="E6PN68"/>
<feature type="region of interest" description="Disordered" evidence="2">
    <location>
        <begin position="1"/>
        <end position="21"/>
    </location>
</feature>
<gene>
    <name evidence="4" type="ORF">CARN2_2311</name>
</gene>